<organism evidence="2 3">
    <name type="scientific">Thlaspi arvense</name>
    <name type="common">Field penny-cress</name>
    <dbReference type="NCBI Taxonomy" id="13288"/>
    <lineage>
        <taxon>Eukaryota</taxon>
        <taxon>Viridiplantae</taxon>
        <taxon>Streptophyta</taxon>
        <taxon>Embryophyta</taxon>
        <taxon>Tracheophyta</taxon>
        <taxon>Spermatophyta</taxon>
        <taxon>Magnoliopsida</taxon>
        <taxon>eudicotyledons</taxon>
        <taxon>Gunneridae</taxon>
        <taxon>Pentapetalae</taxon>
        <taxon>rosids</taxon>
        <taxon>malvids</taxon>
        <taxon>Brassicales</taxon>
        <taxon>Brassicaceae</taxon>
        <taxon>Thlaspideae</taxon>
        <taxon>Thlaspi</taxon>
    </lineage>
</organism>
<keyword evidence="3" id="KW-1185">Reference proteome</keyword>
<dbReference type="InterPro" id="IPR036047">
    <property type="entry name" value="F-box-like_dom_sf"/>
</dbReference>
<gene>
    <name evidence="2" type="ORF">TAV2_LOCUS1672</name>
</gene>
<dbReference type="EMBL" id="OU466857">
    <property type="protein sequence ID" value="CAH2034605.1"/>
    <property type="molecule type" value="Genomic_DNA"/>
</dbReference>
<reference evidence="2 3" key="1">
    <citation type="submission" date="2022-03" db="EMBL/GenBank/DDBJ databases">
        <authorList>
            <person name="Nunn A."/>
            <person name="Chopra R."/>
            <person name="Nunn A."/>
            <person name="Contreras Garrido A."/>
        </authorList>
    </citation>
    <scope>NUCLEOTIDE SEQUENCE [LARGE SCALE GENOMIC DNA]</scope>
</reference>
<accession>A0AAU9R925</accession>
<feature type="region of interest" description="Disordered" evidence="1">
    <location>
        <begin position="1"/>
        <end position="20"/>
    </location>
</feature>
<dbReference type="AlphaFoldDB" id="A0AAU9R925"/>
<sequence length="73" mass="8495">MKRKERDRNEDDERDTPPSILDSLPLDLKLATLSKLPAKSLTKTWSSIIRSREFIDSYYAMSSTKITVYSRLD</sequence>
<feature type="compositionally biased region" description="Basic and acidic residues" evidence="1">
    <location>
        <begin position="1"/>
        <end position="11"/>
    </location>
</feature>
<evidence type="ECO:0000313" key="3">
    <source>
        <dbReference type="Proteomes" id="UP000836841"/>
    </source>
</evidence>
<proteinExistence type="predicted"/>
<dbReference type="Proteomes" id="UP000836841">
    <property type="component" value="Chromosome 1"/>
</dbReference>
<name>A0AAU9R925_THLAR</name>
<dbReference type="SUPFAM" id="SSF81383">
    <property type="entry name" value="F-box domain"/>
    <property type="match status" value="1"/>
</dbReference>
<evidence type="ECO:0008006" key="4">
    <source>
        <dbReference type="Google" id="ProtNLM"/>
    </source>
</evidence>
<evidence type="ECO:0000256" key="1">
    <source>
        <dbReference type="SAM" id="MobiDB-lite"/>
    </source>
</evidence>
<evidence type="ECO:0000313" key="2">
    <source>
        <dbReference type="EMBL" id="CAH2034605.1"/>
    </source>
</evidence>
<protein>
    <recommendedName>
        <fullName evidence="4">F-box domain-containing protein</fullName>
    </recommendedName>
</protein>